<dbReference type="EMBL" id="QEXV01000006">
    <property type="protein sequence ID" value="PWE16527.1"/>
    <property type="molecule type" value="Genomic_DNA"/>
</dbReference>
<evidence type="ECO:0000256" key="4">
    <source>
        <dbReference type="ARBA" id="ARBA00022759"/>
    </source>
</evidence>
<dbReference type="PANTHER" id="PTHR38039">
    <property type="entry name" value="TOXIN YOEB"/>
    <property type="match status" value="1"/>
</dbReference>
<evidence type="ECO:0000256" key="6">
    <source>
        <dbReference type="ARBA" id="ARBA00030388"/>
    </source>
</evidence>
<evidence type="ECO:0000256" key="5">
    <source>
        <dbReference type="ARBA" id="ARBA00022801"/>
    </source>
</evidence>
<dbReference type="InterPro" id="IPR035093">
    <property type="entry name" value="RelE/ParE_toxin_dom_sf"/>
</dbReference>
<dbReference type="RefSeq" id="WP_109253682.1">
    <property type="nucleotide sequence ID" value="NZ_QEXV01000006.1"/>
</dbReference>
<keyword evidence="5" id="KW-0378">Hydrolase</keyword>
<dbReference type="InterPro" id="IPR009614">
    <property type="entry name" value="YoeB_toxin"/>
</dbReference>
<keyword evidence="2" id="KW-1277">Toxin-antitoxin system</keyword>
<gene>
    <name evidence="7" type="ORF">DDZ18_12215</name>
</gene>
<comment type="caution">
    <text evidence="7">The sequence shown here is derived from an EMBL/GenBank/DDBJ whole genome shotgun (WGS) entry which is preliminary data.</text>
</comment>
<keyword evidence="3" id="KW-0540">Nuclease</keyword>
<keyword evidence="4" id="KW-0255">Endonuclease</keyword>
<evidence type="ECO:0000256" key="1">
    <source>
        <dbReference type="ARBA" id="ARBA00008172"/>
    </source>
</evidence>
<dbReference type="Gene3D" id="3.30.2310.20">
    <property type="entry name" value="RelE-like"/>
    <property type="match status" value="1"/>
</dbReference>
<name>A0A2U2BR86_9PROT</name>
<dbReference type="GO" id="GO:0004519">
    <property type="term" value="F:endonuclease activity"/>
    <property type="evidence" value="ECO:0007669"/>
    <property type="project" value="UniProtKB-KW"/>
</dbReference>
<reference evidence="8" key="1">
    <citation type="submission" date="2018-05" db="EMBL/GenBank/DDBJ databases">
        <authorList>
            <person name="Liu B.-T."/>
        </authorList>
    </citation>
    <scope>NUCLEOTIDE SEQUENCE [LARGE SCALE GENOMIC DNA]</scope>
    <source>
        <strain evidence="8">WD6-1</strain>
    </source>
</reference>
<dbReference type="PANTHER" id="PTHR38039:SF1">
    <property type="entry name" value="TOXIN YOEB"/>
    <property type="match status" value="1"/>
</dbReference>
<protein>
    <recommendedName>
        <fullName evidence="6">Putative mRNA interferase YoeB</fullName>
    </recommendedName>
</protein>
<dbReference type="SUPFAM" id="SSF143011">
    <property type="entry name" value="RelE-like"/>
    <property type="match status" value="1"/>
</dbReference>
<dbReference type="NCBIfam" id="TIGR02116">
    <property type="entry name" value="toxin_Txe_YoeB"/>
    <property type="match status" value="1"/>
</dbReference>
<dbReference type="AlphaFoldDB" id="A0A2U2BR86"/>
<dbReference type="Proteomes" id="UP000245168">
    <property type="component" value="Unassembled WGS sequence"/>
</dbReference>
<proteinExistence type="inferred from homology"/>
<evidence type="ECO:0000256" key="2">
    <source>
        <dbReference type="ARBA" id="ARBA00022649"/>
    </source>
</evidence>
<comment type="similarity">
    <text evidence="1">Belongs to the YoeB family.</text>
</comment>
<dbReference type="OrthoDB" id="9801102at2"/>
<evidence type="ECO:0000256" key="3">
    <source>
        <dbReference type="ARBA" id="ARBA00022722"/>
    </source>
</evidence>
<organism evidence="7 8">
    <name type="scientific">Marinicauda salina</name>
    <dbReference type="NCBI Taxonomy" id="2135793"/>
    <lineage>
        <taxon>Bacteria</taxon>
        <taxon>Pseudomonadati</taxon>
        <taxon>Pseudomonadota</taxon>
        <taxon>Alphaproteobacteria</taxon>
        <taxon>Maricaulales</taxon>
        <taxon>Maricaulaceae</taxon>
        <taxon>Marinicauda</taxon>
    </lineage>
</organism>
<evidence type="ECO:0000313" key="7">
    <source>
        <dbReference type="EMBL" id="PWE16527.1"/>
    </source>
</evidence>
<dbReference type="GO" id="GO:0006401">
    <property type="term" value="P:RNA catabolic process"/>
    <property type="evidence" value="ECO:0007669"/>
    <property type="project" value="InterPro"/>
</dbReference>
<dbReference type="GO" id="GO:0016787">
    <property type="term" value="F:hydrolase activity"/>
    <property type="evidence" value="ECO:0007669"/>
    <property type="project" value="UniProtKB-KW"/>
</dbReference>
<evidence type="ECO:0000313" key="8">
    <source>
        <dbReference type="Proteomes" id="UP000245168"/>
    </source>
</evidence>
<sequence>MKVEFTPRALDHLRWFAEKEPRQVKRILKLIEDIRRDPFEGLGKPEPLKGELSGLWSRRVDSEHRLVYRVVGSGDGARLQIVQCRYHY</sequence>
<accession>A0A2U2BR86</accession>
<keyword evidence="8" id="KW-1185">Reference proteome</keyword>
<dbReference type="Pfam" id="PF06769">
    <property type="entry name" value="YoeB_toxin"/>
    <property type="match status" value="1"/>
</dbReference>